<dbReference type="Pfam" id="PF01075">
    <property type="entry name" value="Glyco_transf_9"/>
    <property type="match status" value="1"/>
</dbReference>
<dbReference type="PANTHER" id="PTHR30160">
    <property type="entry name" value="TETRAACYLDISACCHARIDE 4'-KINASE-RELATED"/>
    <property type="match status" value="1"/>
</dbReference>
<proteinExistence type="predicted"/>
<organism evidence="3 4">
    <name type="scientific">Ravibacter arvi</name>
    <dbReference type="NCBI Taxonomy" id="2051041"/>
    <lineage>
        <taxon>Bacteria</taxon>
        <taxon>Pseudomonadati</taxon>
        <taxon>Bacteroidota</taxon>
        <taxon>Cytophagia</taxon>
        <taxon>Cytophagales</taxon>
        <taxon>Spirosomataceae</taxon>
        <taxon>Ravibacter</taxon>
    </lineage>
</organism>
<dbReference type="InterPro" id="IPR002201">
    <property type="entry name" value="Glyco_trans_9"/>
</dbReference>
<evidence type="ECO:0000313" key="4">
    <source>
        <dbReference type="Proteomes" id="UP001501508"/>
    </source>
</evidence>
<dbReference type="Proteomes" id="UP001501508">
    <property type="component" value="Unassembled WGS sequence"/>
</dbReference>
<protein>
    <submittedName>
        <fullName evidence="3">Glycosyltransferase family 9 protein</fullName>
    </submittedName>
</protein>
<dbReference type="PANTHER" id="PTHR30160:SF1">
    <property type="entry name" value="LIPOPOLYSACCHARIDE 1,2-N-ACETYLGLUCOSAMINETRANSFERASE-RELATED"/>
    <property type="match status" value="1"/>
</dbReference>
<evidence type="ECO:0000256" key="1">
    <source>
        <dbReference type="ARBA" id="ARBA00022676"/>
    </source>
</evidence>
<dbReference type="EMBL" id="BAABEY010000016">
    <property type="protein sequence ID" value="GAA4436716.1"/>
    <property type="molecule type" value="Genomic_DNA"/>
</dbReference>
<gene>
    <name evidence="3" type="ORF">GCM10023091_14930</name>
</gene>
<dbReference type="CDD" id="cd03789">
    <property type="entry name" value="GT9_LPS_heptosyltransferase"/>
    <property type="match status" value="1"/>
</dbReference>
<dbReference type="SUPFAM" id="SSF53756">
    <property type="entry name" value="UDP-Glycosyltransferase/glycogen phosphorylase"/>
    <property type="match status" value="1"/>
</dbReference>
<dbReference type="RefSeq" id="WP_345027695.1">
    <property type="nucleotide sequence ID" value="NZ_BAABEY010000016.1"/>
</dbReference>
<keyword evidence="1" id="KW-0328">Glycosyltransferase</keyword>
<comment type="caution">
    <text evidence="3">The sequence shown here is derived from an EMBL/GenBank/DDBJ whole genome shotgun (WGS) entry which is preliminary data.</text>
</comment>
<keyword evidence="2" id="KW-0808">Transferase</keyword>
<accession>A0ABP8LVL7</accession>
<dbReference type="Gene3D" id="3.40.50.2000">
    <property type="entry name" value="Glycogen Phosphorylase B"/>
    <property type="match status" value="2"/>
</dbReference>
<sequence length="300" mass="33884">MVAVVRTEHFGDIVAVEPLSREVRNLHPDAHVVWFVKPVFRELVEVNPHIDEVFPEFCVTQREVILKSGVFDHVYELQFRNNNHCPTCQKFYDNPIAVAKNIDVFNYFEFGNLLEVFAEVGDLSLPADQQPRLYLQESHLQKAASLGLPQGYIVVHCQSNFAPKDWPAENWEKLVKWLIQRYRCTVVEVGLKSNLNVDDPRYVNLTGRLSILETGAVIRGADFFIGLDSGPAHLANAVETYGFVLMGTLGNFETYNPYSGKFGSGENCTIIREPGKPCAELSLERVTRSIRDVLPSEVVS</sequence>
<reference evidence="4" key="1">
    <citation type="journal article" date="2019" name="Int. J. Syst. Evol. Microbiol.">
        <title>The Global Catalogue of Microorganisms (GCM) 10K type strain sequencing project: providing services to taxonomists for standard genome sequencing and annotation.</title>
        <authorList>
            <consortium name="The Broad Institute Genomics Platform"/>
            <consortium name="The Broad Institute Genome Sequencing Center for Infectious Disease"/>
            <person name="Wu L."/>
            <person name="Ma J."/>
        </authorList>
    </citation>
    <scope>NUCLEOTIDE SEQUENCE [LARGE SCALE GENOMIC DNA]</scope>
    <source>
        <strain evidence="4">JCM 31920</strain>
    </source>
</reference>
<dbReference type="InterPro" id="IPR051199">
    <property type="entry name" value="LPS_LOS_Heptosyltrfase"/>
</dbReference>
<keyword evidence="4" id="KW-1185">Reference proteome</keyword>
<evidence type="ECO:0000313" key="3">
    <source>
        <dbReference type="EMBL" id="GAA4436716.1"/>
    </source>
</evidence>
<evidence type="ECO:0000256" key="2">
    <source>
        <dbReference type="ARBA" id="ARBA00022679"/>
    </source>
</evidence>
<name>A0ABP8LVL7_9BACT</name>